<dbReference type="InterPro" id="IPR036058">
    <property type="entry name" value="Kazal_dom_sf"/>
</dbReference>
<evidence type="ECO:0000313" key="3">
    <source>
        <dbReference type="Proteomes" id="UP000472268"/>
    </source>
</evidence>
<proteinExistence type="predicted"/>
<dbReference type="AlphaFoldDB" id="A0A673SZ61"/>
<dbReference type="PROSITE" id="PS00282">
    <property type="entry name" value="KAZAL_1"/>
    <property type="match status" value="1"/>
</dbReference>
<dbReference type="Pfam" id="PF00050">
    <property type="entry name" value="Kazal_1"/>
    <property type="match status" value="1"/>
</dbReference>
<dbReference type="PANTHER" id="PTHR21312:SF30">
    <property type="entry name" value="SERINE PROTEASE INHIBITOR KAZAL-TYPE 11-RELATED"/>
    <property type="match status" value="1"/>
</dbReference>
<dbReference type="SMART" id="SM00280">
    <property type="entry name" value="KAZAL"/>
    <property type="match status" value="1"/>
</dbReference>
<reference evidence="2" key="3">
    <citation type="submission" date="2025-09" db="UniProtKB">
        <authorList>
            <consortium name="Ensembl"/>
        </authorList>
    </citation>
    <scope>IDENTIFICATION</scope>
</reference>
<keyword evidence="3" id="KW-1185">Reference proteome</keyword>
<dbReference type="Proteomes" id="UP000472268">
    <property type="component" value="Chromosome 6"/>
</dbReference>
<accession>A0A673SZ61</accession>
<dbReference type="OMA" id="ICVFCSE"/>
<organism evidence="2 3">
    <name type="scientific">Suricata suricatta</name>
    <name type="common">Meerkat</name>
    <dbReference type="NCBI Taxonomy" id="37032"/>
    <lineage>
        <taxon>Eukaryota</taxon>
        <taxon>Metazoa</taxon>
        <taxon>Chordata</taxon>
        <taxon>Craniata</taxon>
        <taxon>Vertebrata</taxon>
        <taxon>Euteleostomi</taxon>
        <taxon>Mammalia</taxon>
        <taxon>Eutheria</taxon>
        <taxon>Laurasiatheria</taxon>
        <taxon>Carnivora</taxon>
        <taxon>Feliformia</taxon>
        <taxon>Herpestidae</taxon>
        <taxon>Suricata</taxon>
    </lineage>
</organism>
<sequence length="82" mass="9150">MSFCIKNKEHFILKVSDTFLCCLFVQQPNCIKYISQVNDCKGEMDPICGTNGRTYPNICVFCSELFAASGAFTFSHYGKCAA</sequence>
<protein>
    <recommendedName>
        <fullName evidence="1">Kazal-like domain-containing protein</fullName>
    </recommendedName>
</protein>
<name>A0A673SZ61_SURSU</name>
<evidence type="ECO:0000259" key="1">
    <source>
        <dbReference type="PROSITE" id="PS51465"/>
    </source>
</evidence>
<dbReference type="SUPFAM" id="SSF100895">
    <property type="entry name" value="Kazal-type serine protease inhibitors"/>
    <property type="match status" value="1"/>
</dbReference>
<dbReference type="Gene3D" id="3.30.60.30">
    <property type="match status" value="1"/>
</dbReference>
<dbReference type="PROSITE" id="PS51465">
    <property type="entry name" value="KAZAL_2"/>
    <property type="match status" value="1"/>
</dbReference>
<dbReference type="InterPro" id="IPR002350">
    <property type="entry name" value="Kazal_dom"/>
</dbReference>
<dbReference type="PANTHER" id="PTHR21312">
    <property type="entry name" value="SERINE PROTEASE INHIBITOR"/>
    <property type="match status" value="1"/>
</dbReference>
<reference evidence="2 3" key="1">
    <citation type="submission" date="2019-05" db="EMBL/GenBank/DDBJ databases">
        <title>A Chromosome-scale Meerkat (S. suricatta) Genome Assembly.</title>
        <authorList>
            <person name="Dudchenko O."/>
            <person name="Lieberman Aiden E."/>
            <person name="Tung J."/>
            <person name="Barreiro L.B."/>
            <person name="Clutton-Brock T.H."/>
        </authorList>
    </citation>
    <scope>NUCLEOTIDE SEQUENCE [LARGE SCALE GENOMIC DNA]</scope>
</reference>
<dbReference type="Ensembl" id="ENSSSUT00005002450.1">
    <property type="protein sequence ID" value="ENSSSUP00005002109.1"/>
    <property type="gene ID" value="ENSSSUG00005001435.1"/>
</dbReference>
<reference evidence="2" key="2">
    <citation type="submission" date="2025-08" db="UniProtKB">
        <authorList>
            <consortium name="Ensembl"/>
        </authorList>
    </citation>
    <scope>IDENTIFICATION</scope>
</reference>
<feature type="domain" description="Kazal-like" evidence="1">
    <location>
        <begin position="24"/>
        <end position="82"/>
    </location>
</feature>
<evidence type="ECO:0000313" key="2">
    <source>
        <dbReference type="Ensembl" id="ENSSSUP00005002109.1"/>
    </source>
</evidence>